<dbReference type="InterPro" id="IPR005673">
    <property type="entry name" value="ABC_phos-bd_PstS"/>
</dbReference>
<gene>
    <name evidence="10" type="ORF">EV685_0367</name>
</gene>
<dbReference type="Proteomes" id="UP000293433">
    <property type="component" value="Unassembled WGS sequence"/>
</dbReference>
<dbReference type="OrthoDB" id="9801510at2"/>
<dbReference type="Pfam" id="PF12849">
    <property type="entry name" value="PBP_like_2"/>
    <property type="match status" value="1"/>
</dbReference>
<comment type="caution">
    <text evidence="10">The sequence shown here is derived from an EMBL/GenBank/DDBJ whole genome shotgun (WGS) entry which is preliminary data.</text>
</comment>
<dbReference type="EMBL" id="SGWV01000007">
    <property type="protein sequence ID" value="RZS58088.1"/>
    <property type="molecule type" value="Genomic_DNA"/>
</dbReference>
<dbReference type="PANTHER" id="PTHR42996:SF1">
    <property type="entry name" value="PHOSPHATE-BINDING PROTEIN PSTS"/>
    <property type="match status" value="1"/>
</dbReference>
<evidence type="ECO:0000256" key="3">
    <source>
        <dbReference type="ARBA" id="ARBA00011529"/>
    </source>
</evidence>
<evidence type="ECO:0000313" key="10">
    <source>
        <dbReference type="EMBL" id="RZS58088.1"/>
    </source>
</evidence>
<dbReference type="RefSeq" id="WP_130480274.1">
    <property type="nucleotide sequence ID" value="NZ_SGWV01000007.1"/>
</dbReference>
<proteinExistence type="inferred from homology"/>
<sequence>MKNVNWLSSFASGLTAVALFGAAGSVAAQDVTGAGASFPAPVYAKWADAYNKATGARINYQSVGSGAGIRQIKGKTVDFGASDAPLTDEELAKDGLIQFPTVIGGVVPVVNIKGIQPGQIKLTGAVLGDIYLGKITKWDDKAIAELNAGVPLPDAAISVVRRADGSGTSFIFTNYLSKVNAEWKAKVGEGTAVNWPTGAGGKGNEGVSAFVQRLPNSIGYVEYAYAKQNKMSHVQLKNAAGNYVSPDDANFKAAAAGADWNKSFYQVLTEQPGKDSWPITGATFILMHAKQDKPAQASASLKFFEWAYTQGDKMASDLEYVALPDPVKALVRKQWGVIKGADGSAVAYK</sequence>
<dbReference type="GO" id="GO:0042301">
    <property type="term" value="F:phosphate ion binding"/>
    <property type="evidence" value="ECO:0007669"/>
    <property type="project" value="InterPro"/>
</dbReference>
<evidence type="ECO:0000256" key="4">
    <source>
        <dbReference type="ARBA" id="ARBA00021889"/>
    </source>
</evidence>
<comment type="function">
    <text evidence="1 7">Part of the ABC transporter complex PstSACB involved in phosphate import.</text>
</comment>
<comment type="similarity">
    <text evidence="2 7">Belongs to the PstS family.</text>
</comment>
<feature type="signal peptide" evidence="8">
    <location>
        <begin position="1"/>
        <end position="28"/>
    </location>
</feature>
<evidence type="ECO:0000256" key="7">
    <source>
        <dbReference type="PIRNR" id="PIRNR002756"/>
    </source>
</evidence>
<dbReference type="Gene3D" id="3.40.190.10">
    <property type="entry name" value="Periplasmic binding protein-like II"/>
    <property type="match status" value="2"/>
</dbReference>
<evidence type="ECO:0000256" key="5">
    <source>
        <dbReference type="ARBA" id="ARBA00022448"/>
    </source>
</evidence>
<keyword evidence="11" id="KW-1185">Reference proteome</keyword>
<dbReference type="InterPro" id="IPR024370">
    <property type="entry name" value="PBP_domain"/>
</dbReference>
<dbReference type="InterPro" id="IPR050962">
    <property type="entry name" value="Phosphate-bind_PstS"/>
</dbReference>
<accession>A0A4Q7LVT5</accession>
<reference evidence="10 11" key="1">
    <citation type="submission" date="2019-02" db="EMBL/GenBank/DDBJ databases">
        <title>Genomic Encyclopedia of Type Strains, Phase IV (KMG-IV): sequencing the most valuable type-strain genomes for metagenomic binning, comparative biology and taxonomic classification.</title>
        <authorList>
            <person name="Goeker M."/>
        </authorList>
    </citation>
    <scope>NUCLEOTIDE SEQUENCE [LARGE SCALE GENOMIC DNA]</scope>
    <source>
        <strain evidence="10 11">DSM 10617</strain>
    </source>
</reference>
<dbReference type="AlphaFoldDB" id="A0A4Q7LVT5"/>
<dbReference type="GO" id="GO:0043190">
    <property type="term" value="C:ATP-binding cassette (ABC) transporter complex"/>
    <property type="evidence" value="ECO:0007669"/>
    <property type="project" value="InterPro"/>
</dbReference>
<protein>
    <recommendedName>
        <fullName evidence="4 7">Phosphate-binding protein PstS</fullName>
    </recommendedName>
</protein>
<dbReference type="NCBIfam" id="NF008171">
    <property type="entry name" value="PRK10918.1"/>
    <property type="match status" value="1"/>
</dbReference>
<keyword evidence="5 7" id="KW-0813">Transport</keyword>
<evidence type="ECO:0000256" key="2">
    <source>
        <dbReference type="ARBA" id="ARBA00008725"/>
    </source>
</evidence>
<keyword evidence="8" id="KW-0732">Signal</keyword>
<organism evidence="10 11">
    <name type="scientific">Sphaerotilus mobilis</name>
    <dbReference type="NCBI Taxonomy" id="47994"/>
    <lineage>
        <taxon>Bacteria</taxon>
        <taxon>Pseudomonadati</taxon>
        <taxon>Pseudomonadota</taxon>
        <taxon>Betaproteobacteria</taxon>
        <taxon>Burkholderiales</taxon>
        <taxon>Sphaerotilaceae</taxon>
        <taxon>Sphaerotilus</taxon>
    </lineage>
</organism>
<feature type="domain" description="PBP" evidence="9">
    <location>
        <begin position="27"/>
        <end position="308"/>
    </location>
</feature>
<dbReference type="PIRSF" id="PIRSF002756">
    <property type="entry name" value="PstS"/>
    <property type="match status" value="1"/>
</dbReference>
<dbReference type="PANTHER" id="PTHR42996">
    <property type="entry name" value="PHOSPHATE-BINDING PROTEIN PSTS"/>
    <property type="match status" value="1"/>
</dbReference>
<dbReference type="CDD" id="cd13565">
    <property type="entry name" value="PBP2_PstS"/>
    <property type="match status" value="1"/>
</dbReference>
<dbReference type="SUPFAM" id="SSF53850">
    <property type="entry name" value="Periplasmic binding protein-like II"/>
    <property type="match status" value="1"/>
</dbReference>
<evidence type="ECO:0000256" key="8">
    <source>
        <dbReference type="SAM" id="SignalP"/>
    </source>
</evidence>
<evidence type="ECO:0000313" key="11">
    <source>
        <dbReference type="Proteomes" id="UP000293433"/>
    </source>
</evidence>
<feature type="chain" id="PRO_5020729036" description="Phosphate-binding protein PstS" evidence="8">
    <location>
        <begin position="29"/>
        <end position="349"/>
    </location>
</feature>
<keyword evidence="6 7" id="KW-0592">Phosphate transport</keyword>
<dbReference type="GO" id="GO:0035435">
    <property type="term" value="P:phosphate ion transmembrane transport"/>
    <property type="evidence" value="ECO:0007669"/>
    <property type="project" value="InterPro"/>
</dbReference>
<comment type="subunit">
    <text evidence="3 7">The complex is composed of two ATP-binding proteins (PstB), two transmembrane proteins (PstC and PstA) and a solute-binding protein (PstS).</text>
</comment>
<name>A0A4Q7LVT5_9BURK</name>
<dbReference type="NCBIfam" id="TIGR00975">
    <property type="entry name" value="3a0107s03"/>
    <property type="match status" value="1"/>
</dbReference>
<evidence type="ECO:0000259" key="9">
    <source>
        <dbReference type="Pfam" id="PF12849"/>
    </source>
</evidence>
<evidence type="ECO:0000256" key="1">
    <source>
        <dbReference type="ARBA" id="ARBA00002841"/>
    </source>
</evidence>
<evidence type="ECO:0000256" key="6">
    <source>
        <dbReference type="ARBA" id="ARBA00022592"/>
    </source>
</evidence>